<evidence type="ECO:0000256" key="5">
    <source>
        <dbReference type="ARBA" id="ARBA00022741"/>
    </source>
</evidence>
<feature type="compositionally biased region" description="Basic and acidic residues" evidence="11">
    <location>
        <begin position="326"/>
        <end position="337"/>
    </location>
</feature>
<dbReference type="InterPro" id="IPR000719">
    <property type="entry name" value="Prot_kinase_dom"/>
</dbReference>
<evidence type="ECO:0000256" key="4">
    <source>
        <dbReference type="ARBA" id="ARBA00022737"/>
    </source>
</evidence>
<dbReference type="Proteomes" id="UP001056535">
    <property type="component" value="Chromosome"/>
</dbReference>
<feature type="domain" description="PASTA" evidence="13">
    <location>
        <begin position="530"/>
        <end position="594"/>
    </location>
</feature>
<comment type="catalytic activity">
    <reaction evidence="8">
        <text>L-threonyl-[protein] + ATP = O-phospho-L-threonyl-[protein] + ADP + H(+)</text>
        <dbReference type="Rhea" id="RHEA:46608"/>
        <dbReference type="Rhea" id="RHEA-COMP:11060"/>
        <dbReference type="Rhea" id="RHEA-COMP:11605"/>
        <dbReference type="ChEBI" id="CHEBI:15378"/>
        <dbReference type="ChEBI" id="CHEBI:30013"/>
        <dbReference type="ChEBI" id="CHEBI:30616"/>
        <dbReference type="ChEBI" id="CHEBI:61977"/>
        <dbReference type="ChEBI" id="CHEBI:456216"/>
        <dbReference type="EC" id="2.7.11.1"/>
    </reaction>
</comment>
<protein>
    <recommendedName>
        <fullName evidence="1">non-specific serine/threonine protein kinase</fullName>
        <ecNumber evidence="1">2.7.11.1</ecNumber>
    </recommendedName>
</protein>
<dbReference type="PROSITE" id="PS00108">
    <property type="entry name" value="PROTEIN_KINASE_ST"/>
    <property type="match status" value="1"/>
</dbReference>
<dbReference type="EMBL" id="CP099490">
    <property type="protein sequence ID" value="USQ76380.1"/>
    <property type="molecule type" value="Genomic_DNA"/>
</dbReference>
<evidence type="ECO:0000256" key="9">
    <source>
        <dbReference type="ARBA" id="ARBA00048679"/>
    </source>
</evidence>
<evidence type="ECO:0000259" key="12">
    <source>
        <dbReference type="PROSITE" id="PS50011"/>
    </source>
</evidence>
<dbReference type="Gene3D" id="3.30.200.20">
    <property type="entry name" value="Phosphorylase Kinase, domain 1"/>
    <property type="match status" value="1"/>
</dbReference>
<feature type="compositionally biased region" description="Low complexity" evidence="11">
    <location>
        <begin position="603"/>
        <end position="612"/>
    </location>
</feature>
<evidence type="ECO:0000313" key="15">
    <source>
        <dbReference type="Proteomes" id="UP001056535"/>
    </source>
</evidence>
<feature type="region of interest" description="Disordered" evidence="11">
    <location>
        <begin position="321"/>
        <end position="346"/>
    </location>
</feature>
<evidence type="ECO:0000256" key="1">
    <source>
        <dbReference type="ARBA" id="ARBA00012513"/>
    </source>
</evidence>
<evidence type="ECO:0000256" key="8">
    <source>
        <dbReference type="ARBA" id="ARBA00047899"/>
    </source>
</evidence>
<comment type="catalytic activity">
    <reaction evidence="9">
        <text>L-seryl-[protein] + ATP = O-phospho-L-seryl-[protein] + ADP + H(+)</text>
        <dbReference type="Rhea" id="RHEA:17989"/>
        <dbReference type="Rhea" id="RHEA-COMP:9863"/>
        <dbReference type="Rhea" id="RHEA-COMP:11604"/>
        <dbReference type="ChEBI" id="CHEBI:15378"/>
        <dbReference type="ChEBI" id="CHEBI:29999"/>
        <dbReference type="ChEBI" id="CHEBI:30616"/>
        <dbReference type="ChEBI" id="CHEBI:83421"/>
        <dbReference type="ChEBI" id="CHEBI:456216"/>
        <dbReference type="EC" id="2.7.11.1"/>
    </reaction>
</comment>
<dbReference type="PROSITE" id="PS51178">
    <property type="entry name" value="PASTA"/>
    <property type="match status" value="3"/>
</dbReference>
<dbReference type="NCBIfam" id="NF033483">
    <property type="entry name" value="PknB_PASTA_kin"/>
    <property type="match status" value="1"/>
</dbReference>
<dbReference type="InterPro" id="IPR017441">
    <property type="entry name" value="Protein_kinase_ATP_BS"/>
</dbReference>
<dbReference type="Pfam" id="PF00069">
    <property type="entry name" value="Pkinase"/>
    <property type="match status" value="1"/>
</dbReference>
<dbReference type="CDD" id="cd06577">
    <property type="entry name" value="PASTA_pknB"/>
    <property type="match status" value="3"/>
</dbReference>
<keyword evidence="5 10" id="KW-0547">Nucleotide-binding</keyword>
<dbReference type="PROSITE" id="PS50011">
    <property type="entry name" value="PROTEIN_KINASE_DOM"/>
    <property type="match status" value="1"/>
</dbReference>
<evidence type="ECO:0000256" key="7">
    <source>
        <dbReference type="ARBA" id="ARBA00022840"/>
    </source>
</evidence>
<dbReference type="EC" id="2.7.11.1" evidence="1"/>
<dbReference type="SUPFAM" id="SSF56112">
    <property type="entry name" value="Protein kinase-like (PK-like)"/>
    <property type="match status" value="1"/>
</dbReference>
<keyword evidence="3" id="KW-0808">Transferase</keyword>
<keyword evidence="4" id="KW-0677">Repeat</keyword>
<keyword evidence="15" id="KW-1185">Reference proteome</keyword>
<evidence type="ECO:0000256" key="3">
    <source>
        <dbReference type="ARBA" id="ARBA00022679"/>
    </source>
</evidence>
<keyword evidence="7 10" id="KW-0067">ATP-binding</keyword>
<dbReference type="PANTHER" id="PTHR43289:SF6">
    <property type="entry name" value="SERINE_THREONINE-PROTEIN KINASE NEKL-3"/>
    <property type="match status" value="1"/>
</dbReference>
<feature type="compositionally biased region" description="Acidic residues" evidence="11">
    <location>
        <begin position="617"/>
        <end position="630"/>
    </location>
</feature>
<evidence type="ECO:0000256" key="11">
    <source>
        <dbReference type="SAM" id="MobiDB-lite"/>
    </source>
</evidence>
<dbReference type="SMART" id="SM00220">
    <property type="entry name" value="S_TKc"/>
    <property type="match status" value="1"/>
</dbReference>
<dbReference type="InterPro" id="IPR005543">
    <property type="entry name" value="PASTA_dom"/>
</dbReference>
<organism evidence="14 15">
    <name type="scientific">Ornithinimicrobium cryptoxanthini</name>
    <dbReference type="NCBI Taxonomy" id="2934161"/>
    <lineage>
        <taxon>Bacteria</taxon>
        <taxon>Bacillati</taxon>
        <taxon>Actinomycetota</taxon>
        <taxon>Actinomycetes</taxon>
        <taxon>Micrococcales</taxon>
        <taxon>Ornithinimicrobiaceae</taxon>
        <taxon>Ornithinimicrobium</taxon>
    </lineage>
</organism>
<dbReference type="Gene3D" id="1.10.510.10">
    <property type="entry name" value="Transferase(Phosphotransferase) domain 1"/>
    <property type="match status" value="1"/>
</dbReference>
<evidence type="ECO:0000256" key="10">
    <source>
        <dbReference type="PROSITE-ProRule" id="PRU10141"/>
    </source>
</evidence>
<feature type="domain" description="PASTA" evidence="13">
    <location>
        <begin position="461"/>
        <end position="529"/>
    </location>
</feature>
<dbReference type="PROSITE" id="PS00107">
    <property type="entry name" value="PROTEIN_KINASE_ATP"/>
    <property type="match status" value="1"/>
</dbReference>
<sequence length="661" mass="69826">MSEETLVLGGRYEVGELVGRGGMAEVHRGHDLRLGRTVAIKILRSDLARDTSFLARFRREAQSAAGLNHPSIVAVYDSGEQEMRESGGAPVSVPYIVMELVEGQTLRDILNHEKVLDPDEAARVTAAVLSALAYSHERGIVHRDIKPANVMITRGGAVKVMDFGIARALADTAATMTQTQSVLGTARYLSPEQAQGEDVDARSDLYSTGCLLFELLTGRTPFVGDPVSLVYQHLGEQAKAPSSFQGDLSESLDAITLHALRKSPDERYQTADEFREDLNAARAGHQVSATALASLGAAAGAPDVLSGGAVPPSGFPTEAVYPARGEAPRRPQGDRRAQTSAAAAYDDGYERTDEIPVREQRHSGGWLVLSVLALLALAGIGWVTYQALGPQADDVVMVAVPHVIGDTEADAETAIRARNLGVGEAIPQADDSSAGTVLDQDPPANQQVPEGTEIVLTVSSGPDSIVIPDVEGNDEASARSILEARELTVAAEVIEEDNPAYDEGIVIRTEPAEGTPVAPDDPVTLVVASGQTEVPDVEGKDIVDASVELREARLVTIREEEARGDVEPGTVLSQSVEAGEIVVYDTEVTLVVAIAPPDVVTVEPPRETVTVGPPEPTETEPEPTETEPDPSEPTTGPTTGPTDPPDPTETGPTETTPPPDD</sequence>
<evidence type="ECO:0000259" key="13">
    <source>
        <dbReference type="PROSITE" id="PS51178"/>
    </source>
</evidence>
<feature type="binding site" evidence="10">
    <location>
        <position position="41"/>
    </location>
    <ligand>
        <name>ATP</name>
        <dbReference type="ChEBI" id="CHEBI:30616"/>
    </ligand>
</feature>
<keyword evidence="6 14" id="KW-0418">Kinase</keyword>
<dbReference type="PANTHER" id="PTHR43289">
    <property type="entry name" value="MITOGEN-ACTIVATED PROTEIN KINASE KINASE KINASE 20-RELATED"/>
    <property type="match status" value="1"/>
</dbReference>
<feature type="domain" description="PASTA" evidence="13">
    <location>
        <begin position="394"/>
        <end position="460"/>
    </location>
</feature>
<keyword evidence="2" id="KW-0723">Serine/threonine-protein kinase</keyword>
<feature type="region of interest" description="Disordered" evidence="11">
    <location>
        <begin position="603"/>
        <end position="661"/>
    </location>
</feature>
<accession>A0ABY4YIP6</accession>
<dbReference type="InterPro" id="IPR011009">
    <property type="entry name" value="Kinase-like_dom_sf"/>
</dbReference>
<gene>
    <name evidence="14" type="primary">pknB</name>
    <name evidence="14" type="ORF">NF557_00150</name>
</gene>
<feature type="compositionally biased region" description="Low complexity" evidence="11">
    <location>
        <begin position="632"/>
        <end position="641"/>
    </location>
</feature>
<dbReference type="Gene3D" id="3.30.10.20">
    <property type="match status" value="3"/>
</dbReference>
<dbReference type="RefSeq" id="WP_252621075.1">
    <property type="nucleotide sequence ID" value="NZ_CP099490.1"/>
</dbReference>
<evidence type="ECO:0000313" key="14">
    <source>
        <dbReference type="EMBL" id="USQ76380.1"/>
    </source>
</evidence>
<dbReference type="GO" id="GO:0016301">
    <property type="term" value="F:kinase activity"/>
    <property type="evidence" value="ECO:0007669"/>
    <property type="project" value="UniProtKB-KW"/>
</dbReference>
<reference evidence="14" key="1">
    <citation type="submission" date="2022-06" db="EMBL/GenBank/DDBJ databases">
        <title>Ornithinimicrobium JY.X270.</title>
        <authorList>
            <person name="Huang Y."/>
        </authorList>
    </citation>
    <scope>NUCLEOTIDE SEQUENCE</scope>
    <source>
        <strain evidence="14">JY.X270</strain>
    </source>
</reference>
<dbReference type="InterPro" id="IPR008271">
    <property type="entry name" value="Ser/Thr_kinase_AS"/>
</dbReference>
<proteinExistence type="predicted"/>
<evidence type="ECO:0000256" key="2">
    <source>
        <dbReference type="ARBA" id="ARBA00022527"/>
    </source>
</evidence>
<dbReference type="SMART" id="SM00740">
    <property type="entry name" value="PASTA"/>
    <property type="match status" value="3"/>
</dbReference>
<dbReference type="Pfam" id="PF03793">
    <property type="entry name" value="PASTA"/>
    <property type="match status" value="3"/>
</dbReference>
<dbReference type="CDD" id="cd14014">
    <property type="entry name" value="STKc_PknB_like"/>
    <property type="match status" value="1"/>
</dbReference>
<evidence type="ECO:0000256" key="6">
    <source>
        <dbReference type="ARBA" id="ARBA00022777"/>
    </source>
</evidence>
<feature type="domain" description="Protein kinase" evidence="12">
    <location>
        <begin position="12"/>
        <end position="288"/>
    </location>
</feature>
<name>A0ABY4YIP6_9MICO</name>